<dbReference type="InterPro" id="IPR043154">
    <property type="entry name" value="Sec-1-like_dom1"/>
</dbReference>
<gene>
    <name evidence="2" type="ORF">FWK35_00022170</name>
</gene>
<feature type="non-terminal residue" evidence="2">
    <location>
        <position position="1"/>
    </location>
</feature>
<evidence type="ECO:0000313" key="2">
    <source>
        <dbReference type="EMBL" id="KAF0755864.1"/>
    </source>
</evidence>
<dbReference type="InterPro" id="IPR036045">
    <property type="entry name" value="Sec1-like_sf"/>
</dbReference>
<dbReference type="GO" id="GO:0016192">
    <property type="term" value="P:vesicle-mediated transport"/>
    <property type="evidence" value="ECO:0007669"/>
    <property type="project" value="InterPro"/>
</dbReference>
<dbReference type="InterPro" id="IPR027482">
    <property type="entry name" value="Sec1-like_dom2"/>
</dbReference>
<dbReference type="InterPro" id="IPR001619">
    <property type="entry name" value="Sec1-like"/>
</dbReference>
<accession>A0A6G0YH58</accession>
<comment type="caution">
    <text evidence="2">The sequence shown here is derived from an EMBL/GenBank/DDBJ whole genome shotgun (WGS) entry which is preliminary data.</text>
</comment>
<dbReference type="Proteomes" id="UP000478052">
    <property type="component" value="Unassembled WGS sequence"/>
</dbReference>
<protein>
    <submittedName>
        <fullName evidence="2">Syntaxin-binding protein 1-like</fullName>
    </submittedName>
</protein>
<dbReference type="PIRSF" id="PIRSF005715">
    <property type="entry name" value="VPS45_Sec1"/>
    <property type="match status" value="1"/>
</dbReference>
<evidence type="ECO:0000256" key="1">
    <source>
        <dbReference type="ARBA" id="ARBA00009884"/>
    </source>
</evidence>
<dbReference type="InterPro" id="IPR043127">
    <property type="entry name" value="Sec-1-like_dom3a"/>
</dbReference>
<dbReference type="Gene3D" id="3.90.830.10">
    <property type="entry name" value="Syntaxin Binding Protein 1, Chain A, domain 2"/>
    <property type="match status" value="1"/>
</dbReference>
<keyword evidence="3" id="KW-1185">Reference proteome</keyword>
<dbReference type="Pfam" id="PF00995">
    <property type="entry name" value="Sec1"/>
    <property type="match status" value="1"/>
</dbReference>
<dbReference type="SUPFAM" id="SSF56815">
    <property type="entry name" value="Sec1/munc18-like (SM) proteins"/>
    <property type="match status" value="1"/>
</dbReference>
<dbReference type="Gene3D" id="3.40.50.1910">
    <property type="match status" value="1"/>
</dbReference>
<comment type="similarity">
    <text evidence="1">Belongs to the STXBP/unc-18/SEC1 family.</text>
</comment>
<dbReference type="OrthoDB" id="2228at2759"/>
<sequence>VEDLLKVREPINMDAIYLIAPTQNSITAVTNDFPKRGVTKYKAAHIFFTQACPDPLFYTLSKSLNLPMIKSCKEINIAFIPFESQVYFLNCHDSFQSLYNPFLKTVRTSHLEELAIRISTVCYALKEYPSVRYTKNKNDTTNFELANLVLEKLKIMKDLNPSMGKGHGKLRSQLIIVDRTFDLNSIILHELTFQAMAYNNLTIEKNIFEFTEDNAQKSAYFEERDMLWTQIRHQHICHAVAVVNEKLKNCVSSLRTSSSAVAAAAKSSSVWGMSNAIKIIPELNKEKEKCSLYMSVLQKCMDLYGEDLVKIFDLEQNLVMGDIKFGADFYNHSINELKPFLTNDNVSTQNKMRLIILFILYKGGLPENVFNEFIQIAQLSPTNIQTIMNLNIILGFCTTKKEGTKIQLPFGRGIRVIDETFQVSRWTPLIKNLMENCIENKLDPEQCPFVGVNKSSTENHAASSSRYTAPNAMWHKPKVSTEFQGSRVIIYILGGVTYSEMRCAYEVSKKFNNWEIVIGSSNPLTPNDFIQNLSELNKPPH</sequence>
<name>A0A6G0YH58_APHCR</name>
<organism evidence="2 3">
    <name type="scientific">Aphis craccivora</name>
    <name type="common">Cowpea aphid</name>
    <dbReference type="NCBI Taxonomy" id="307492"/>
    <lineage>
        <taxon>Eukaryota</taxon>
        <taxon>Metazoa</taxon>
        <taxon>Ecdysozoa</taxon>
        <taxon>Arthropoda</taxon>
        <taxon>Hexapoda</taxon>
        <taxon>Insecta</taxon>
        <taxon>Pterygota</taxon>
        <taxon>Neoptera</taxon>
        <taxon>Paraneoptera</taxon>
        <taxon>Hemiptera</taxon>
        <taxon>Sternorrhyncha</taxon>
        <taxon>Aphidomorpha</taxon>
        <taxon>Aphidoidea</taxon>
        <taxon>Aphididae</taxon>
        <taxon>Aphidini</taxon>
        <taxon>Aphis</taxon>
        <taxon>Aphis</taxon>
    </lineage>
</organism>
<dbReference type="EMBL" id="VUJU01003996">
    <property type="protein sequence ID" value="KAF0755864.1"/>
    <property type="molecule type" value="Genomic_DNA"/>
</dbReference>
<reference evidence="2 3" key="1">
    <citation type="submission" date="2019-08" db="EMBL/GenBank/DDBJ databases">
        <title>Whole genome of Aphis craccivora.</title>
        <authorList>
            <person name="Voronova N.V."/>
            <person name="Shulinski R.S."/>
            <person name="Bandarenka Y.V."/>
            <person name="Zhorov D.G."/>
            <person name="Warner D."/>
        </authorList>
    </citation>
    <scope>NUCLEOTIDE SEQUENCE [LARGE SCALE GENOMIC DNA]</scope>
    <source>
        <strain evidence="2">180601</strain>
        <tissue evidence="2">Whole Body</tissue>
    </source>
</reference>
<dbReference type="AlphaFoldDB" id="A0A6G0YH58"/>
<dbReference type="Gene3D" id="3.40.50.2060">
    <property type="match status" value="1"/>
</dbReference>
<dbReference type="Gene3D" id="1.25.40.60">
    <property type="match status" value="1"/>
</dbReference>
<dbReference type="PANTHER" id="PTHR11679">
    <property type="entry name" value="VESICLE PROTEIN SORTING-ASSOCIATED"/>
    <property type="match status" value="1"/>
</dbReference>
<proteinExistence type="inferred from homology"/>
<evidence type="ECO:0000313" key="3">
    <source>
        <dbReference type="Proteomes" id="UP000478052"/>
    </source>
</evidence>